<accession>A0A8T0QPE9</accession>
<dbReference type="AlphaFoldDB" id="A0A8T0QPE9"/>
<feature type="domain" description="Myb/SANT-like" evidence="2">
    <location>
        <begin position="16"/>
        <end position="108"/>
    </location>
</feature>
<dbReference type="OrthoDB" id="666625at2759"/>
<feature type="region of interest" description="Disordered" evidence="1">
    <location>
        <begin position="145"/>
        <end position="189"/>
    </location>
</feature>
<dbReference type="PANTHER" id="PTHR47127">
    <property type="entry name" value="10A19I.15"/>
    <property type="match status" value="1"/>
</dbReference>
<evidence type="ECO:0000259" key="2">
    <source>
        <dbReference type="Pfam" id="PF12776"/>
    </source>
</evidence>
<dbReference type="Proteomes" id="UP000823388">
    <property type="component" value="Chromosome 7K"/>
</dbReference>
<feature type="compositionally biased region" description="Polar residues" evidence="1">
    <location>
        <begin position="172"/>
        <end position="184"/>
    </location>
</feature>
<sequence length="282" mass="31275">MDAVEGLGGTSGPSIWTSTMSAFMLTHLCNLVATGLKTSKGFKKVHLNACARAINEKFNTMRTGEQVKNHLKTWQKRFAKITRLKKLSAALFDEDNCMITLDAEHYNNHIQDHKADAKFFNKPLLHYREMETIFGNSMATGNFAKDSSAPLGRDDNDADSQEAEDTGYDASEGTTQGATSTASRPSKRAKLAEIEEEELIGAVKGVGKDLANAIQMVVHPDDLPPDLFPMLQSMPGFNSAHISYYFHYLVANPSIGRAFYALPWENKLDWVSMYIAEKFPGQ</sequence>
<evidence type="ECO:0000313" key="3">
    <source>
        <dbReference type="EMBL" id="KAG2574486.1"/>
    </source>
</evidence>
<gene>
    <name evidence="3" type="ORF">PVAP13_7KG330100</name>
</gene>
<evidence type="ECO:0000256" key="1">
    <source>
        <dbReference type="SAM" id="MobiDB-lite"/>
    </source>
</evidence>
<name>A0A8T0QPE9_PANVG</name>
<keyword evidence="4" id="KW-1185">Reference proteome</keyword>
<protein>
    <recommendedName>
        <fullName evidence="2">Myb/SANT-like domain-containing protein</fullName>
    </recommendedName>
</protein>
<dbReference type="Pfam" id="PF12776">
    <property type="entry name" value="Myb_DNA-bind_3"/>
    <property type="match status" value="1"/>
</dbReference>
<comment type="caution">
    <text evidence="3">The sequence shown here is derived from an EMBL/GenBank/DDBJ whole genome shotgun (WGS) entry which is preliminary data.</text>
</comment>
<dbReference type="EMBL" id="CM029049">
    <property type="protein sequence ID" value="KAG2574486.1"/>
    <property type="molecule type" value="Genomic_DNA"/>
</dbReference>
<evidence type="ECO:0000313" key="4">
    <source>
        <dbReference type="Proteomes" id="UP000823388"/>
    </source>
</evidence>
<feature type="compositionally biased region" description="Acidic residues" evidence="1">
    <location>
        <begin position="156"/>
        <end position="167"/>
    </location>
</feature>
<organism evidence="3 4">
    <name type="scientific">Panicum virgatum</name>
    <name type="common">Blackwell switchgrass</name>
    <dbReference type="NCBI Taxonomy" id="38727"/>
    <lineage>
        <taxon>Eukaryota</taxon>
        <taxon>Viridiplantae</taxon>
        <taxon>Streptophyta</taxon>
        <taxon>Embryophyta</taxon>
        <taxon>Tracheophyta</taxon>
        <taxon>Spermatophyta</taxon>
        <taxon>Magnoliopsida</taxon>
        <taxon>Liliopsida</taxon>
        <taxon>Poales</taxon>
        <taxon>Poaceae</taxon>
        <taxon>PACMAD clade</taxon>
        <taxon>Panicoideae</taxon>
        <taxon>Panicodae</taxon>
        <taxon>Paniceae</taxon>
        <taxon>Panicinae</taxon>
        <taxon>Panicum</taxon>
        <taxon>Panicum sect. Hiantes</taxon>
    </lineage>
</organism>
<reference evidence="3" key="1">
    <citation type="submission" date="2020-05" db="EMBL/GenBank/DDBJ databases">
        <title>WGS assembly of Panicum virgatum.</title>
        <authorList>
            <person name="Lovell J.T."/>
            <person name="Jenkins J."/>
            <person name="Shu S."/>
            <person name="Juenger T.E."/>
            <person name="Schmutz J."/>
        </authorList>
    </citation>
    <scope>NUCLEOTIDE SEQUENCE</scope>
    <source>
        <strain evidence="3">AP13</strain>
    </source>
</reference>
<proteinExistence type="predicted"/>
<dbReference type="InterPro" id="IPR024752">
    <property type="entry name" value="Myb/SANT-like_dom"/>
</dbReference>